<keyword evidence="1" id="KW-0472">Membrane</keyword>
<keyword evidence="1" id="KW-1133">Transmembrane helix</keyword>
<dbReference type="AlphaFoldDB" id="T0ZCU1"/>
<feature type="transmembrane region" description="Helical" evidence="1">
    <location>
        <begin position="80"/>
        <end position="103"/>
    </location>
</feature>
<protein>
    <submittedName>
        <fullName evidence="2">Uncharacterized protein</fullName>
    </submittedName>
</protein>
<feature type="transmembrane region" description="Helical" evidence="1">
    <location>
        <begin position="55"/>
        <end position="74"/>
    </location>
</feature>
<accession>T0ZCU1</accession>
<organism evidence="2">
    <name type="scientific">mine drainage metagenome</name>
    <dbReference type="NCBI Taxonomy" id="410659"/>
    <lineage>
        <taxon>unclassified sequences</taxon>
        <taxon>metagenomes</taxon>
        <taxon>ecological metagenomes</taxon>
    </lineage>
</organism>
<gene>
    <name evidence="2" type="ORF">B1A_15972</name>
</gene>
<reference evidence="2" key="1">
    <citation type="submission" date="2013-08" db="EMBL/GenBank/DDBJ databases">
        <authorList>
            <person name="Mendez C."/>
            <person name="Richter M."/>
            <person name="Ferrer M."/>
            <person name="Sanchez J."/>
        </authorList>
    </citation>
    <scope>NUCLEOTIDE SEQUENCE</scope>
</reference>
<proteinExistence type="predicted"/>
<name>T0ZCU1_9ZZZZ</name>
<keyword evidence="1" id="KW-0812">Transmembrane</keyword>
<evidence type="ECO:0000313" key="2">
    <source>
        <dbReference type="EMBL" id="EQD42047.1"/>
    </source>
</evidence>
<feature type="transmembrane region" description="Helical" evidence="1">
    <location>
        <begin position="25"/>
        <end position="48"/>
    </location>
</feature>
<evidence type="ECO:0000256" key="1">
    <source>
        <dbReference type="SAM" id="Phobius"/>
    </source>
</evidence>
<comment type="caution">
    <text evidence="2">The sequence shown here is derived from an EMBL/GenBank/DDBJ whole genome shotgun (WGS) entry which is preliminary data.</text>
</comment>
<dbReference type="EMBL" id="AUZX01011732">
    <property type="protein sequence ID" value="EQD42047.1"/>
    <property type="molecule type" value="Genomic_DNA"/>
</dbReference>
<sequence>MTYLYGFTTASWSALPSYPPFPNWLIYPVLIAVILGNIDIVFYVVFLMFLEFGGFLLIAYLIALTHLFSFSSLLKVFETSFVIGESVLIGLLIFNILLLFGGFDRAIFWFKYRKAYYHEAGVGSYGASGQEDTQETITPKAEHTKEELGRLLNLWQQKYTQATTDEDRRMANEKIREYQDELAR</sequence>
<reference evidence="2" key="2">
    <citation type="journal article" date="2014" name="ISME J.">
        <title>Microbial stratification in low pH oxic and suboxic macroscopic growths along an acid mine drainage.</title>
        <authorList>
            <person name="Mendez-Garcia C."/>
            <person name="Mesa V."/>
            <person name="Sprenger R.R."/>
            <person name="Richter M."/>
            <person name="Diez M.S."/>
            <person name="Solano J."/>
            <person name="Bargiela R."/>
            <person name="Golyshina O.V."/>
            <person name="Manteca A."/>
            <person name="Ramos J.L."/>
            <person name="Gallego J.R."/>
            <person name="Llorente I."/>
            <person name="Martins Dos Santos V.A."/>
            <person name="Jensen O.N."/>
            <person name="Pelaez A.I."/>
            <person name="Sanchez J."/>
            <person name="Ferrer M."/>
        </authorList>
    </citation>
    <scope>NUCLEOTIDE SEQUENCE</scope>
</reference>